<dbReference type="NCBIfam" id="NF004871">
    <property type="entry name" value="PRK06228.1"/>
    <property type="match status" value="1"/>
</dbReference>
<accession>A0A4R2KFH6</accession>
<keyword evidence="11" id="KW-1185">Reference proteome</keyword>
<reference evidence="10 11" key="1">
    <citation type="submission" date="2019-03" db="EMBL/GenBank/DDBJ databases">
        <title>Genomic Encyclopedia of Type Strains, Phase IV (KMG-IV): sequencing the most valuable type-strain genomes for metagenomic binning, comparative biology and taxonomic classification.</title>
        <authorList>
            <person name="Goeker M."/>
        </authorList>
    </citation>
    <scope>NUCLEOTIDE SEQUENCE [LARGE SCALE GENOMIC DNA]</scope>
    <source>
        <strain evidence="10 11">DSM 4868</strain>
    </source>
</reference>
<comment type="caution">
    <text evidence="10">The sequence shown here is derived from an EMBL/GenBank/DDBJ whole genome shotgun (WGS) entry which is preliminary data.</text>
</comment>
<dbReference type="RefSeq" id="WP_132546525.1">
    <property type="nucleotide sequence ID" value="NZ_SLWW01000018.1"/>
</dbReference>
<evidence type="ECO:0000256" key="6">
    <source>
        <dbReference type="ARBA" id="ARBA00023065"/>
    </source>
</evidence>
<keyword evidence="8" id="KW-0066">ATP synthesis</keyword>
<keyword evidence="6" id="KW-0406">Ion transport</keyword>
<feature type="domain" description="ATP synthase F1 complex delta/epsilon subunit N-terminal" evidence="9">
    <location>
        <begin position="1"/>
        <end position="80"/>
    </location>
</feature>
<evidence type="ECO:0000256" key="8">
    <source>
        <dbReference type="ARBA" id="ARBA00023196"/>
    </source>
</evidence>
<dbReference type="GO" id="GO:0012505">
    <property type="term" value="C:endomembrane system"/>
    <property type="evidence" value="ECO:0007669"/>
    <property type="project" value="UniProtKB-SubCell"/>
</dbReference>
<dbReference type="InterPro" id="IPR024037">
    <property type="entry name" value="Alt_ATP_synth_F1_esu"/>
</dbReference>
<comment type="similarity">
    <text evidence="3">Belongs to the ATPase epsilon chain family.</text>
</comment>
<evidence type="ECO:0000313" key="11">
    <source>
        <dbReference type="Proteomes" id="UP000295142"/>
    </source>
</evidence>
<dbReference type="GO" id="GO:0046933">
    <property type="term" value="F:proton-transporting ATP synthase activity, rotational mechanism"/>
    <property type="evidence" value="ECO:0007669"/>
    <property type="project" value="InterPro"/>
</dbReference>
<evidence type="ECO:0000259" key="9">
    <source>
        <dbReference type="Pfam" id="PF02823"/>
    </source>
</evidence>
<keyword evidence="7" id="KW-0472">Membrane</keyword>
<evidence type="ECO:0000256" key="4">
    <source>
        <dbReference type="ARBA" id="ARBA00022448"/>
    </source>
</evidence>
<evidence type="ECO:0000313" key="10">
    <source>
        <dbReference type="EMBL" id="TCO69109.1"/>
    </source>
</evidence>
<dbReference type="OrthoDB" id="272739at2"/>
<comment type="subcellular location">
    <subcellularLocation>
        <location evidence="2">Endomembrane system</location>
        <topology evidence="2">Peripheral membrane protein</topology>
    </subcellularLocation>
</comment>
<dbReference type="SUPFAM" id="SSF51344">
    <property type="entry name" value="Epsilon subunit of F1F0-ATP synthase N-terminal domain"/>
    <property type="match status" value="1"/>
</dbReference>
<dbReference type="Gene3D" id="2.60.15.10">
    <property type="entry name" value="F0F1 ATP synthase delta/epsilon subunit, N-terminal"/>
    <property type="match status" value="1"/>
</dbReference>
<sequence length="130" mass="14103">MRLEVITPMAVCIDLPVRRIVAEAPGGHFGMWPGHVDLVSELVPGILLYETKEGAERFVAINSGTLVKCGDDVRVAVRGAVEGDDLGALRARVVAEFHQHDEEEREGRAALARLEASMIRRFRDLGGTGG</sequence>
<keyword evidence="8" id="KW-0139">CF(1)</keyword>
<organism evidence="10 11">
    <name type="scientific">Rhodovulum euryhalinum</name>
    <dbReference type="NCBI Taxonomy" id="35805"/>
    <lineage>
        <taxon>Bacteria</taxon>
        <taxon>Pseudomonadati</taxon>
        <taxon>Pseudomonadota</taxon>
        <taxon>Alphaproteobacteria</taxon>
        <taxon>Rhodobacterales</taxon>
        <taxon>Paracoccaceae</taxon>
        <taxon>Rhodovulum</taxon>
    </lineage>
</organism>
<evidence type="ECO:0000256" key="2">
    <source>
        <dbReference type="ARBA" id="ARBA00004184"/>
    </source>
</evidence>
<dbReference type="EMBL" id="SLWW01000018">
    <property type="protein sequence ID" value="TCO69109.1"/>
    <property type="molecule type" value="Genomic_DNA"/>
</dbReference>
<dbReference type="NCBIfam" id="TIGR03166">
    <property type="entry name" value="alt_F1F0_F1_eps"/>
    <property type="match status" value="1"/>
</dbReference>
<proteinExistence type="inferred from homology"/>
<keyword evidence="4" id="KW-0813">Transport</keyword>
<keyword evidence="5" id="KW-0375">Hydrogen ion transport</keyword>
<dbReference type="InterPro" id="IPR036771">
    <property type="entry name" value="ATPsynth_dsu/esu_N"/>
</dbReference>
<dbReference type="AlphaFoldDB" id="A0A4R2KFH6"/>
<dbReference type="Proteomes" id="UP000295142">
    <property type="component" value="Unassembled WGS sequence"/>
</dbReference>
<dbReference type="GO" id="GO:0045259">
    <property type="term" value="C:proton-transporting ATP synthase complex"/>
    <property type="evidence" value="ECO:0007669"/>
    <property type="project" value="UniProtKB-KW"/>
</dbReference>
<dbReference type="Pfam" id="PF02823">
    <property type="entry name" value="ATP-synt_DE_N"/>
    <property type="match status" value="1"/>
</dbReference>
<name>A0A4R2KFH6_9RHOB</name>
<dbReference type="InterPro" id="IPR020546">
    <property type="entry name" value="ATP_synth_F1_dsu/esu_N"/>
</dbReference>
<dbReference type="InterPro" id="IPR001469">
    <property type="entry name" value="ATP_synth_F1_dsu/esu"/>
</dbReference>
<evidence type="ECO:0000256" key="3">
    <source>
        <dbReference type="ARBA" id="ARBA00005712"/>
    </source>
</evidence>
<evidence type="ECO:0000256" key="5">
    <source>
        <dbReference type="ARBA" id="ARBA00022781"/>
    </source>
</evidence>
<comment type="function">
    <text evidence="1">Produces ATP from ADP in the presence of a proton gradient across the membrane.</text>
</comment>
<gene>
    <name evidence="10" type="ORF">EV655_11823</name>
</gene>
<dbReference type="CDD" id="cd12152">
    <property type="entry name" value="F1-ATPase_delta"/>
    <property type="match status" value="1"/>
</dbReference>
<evidence type="ECO:0000256" key="7">
    <source>
        <dbReference type="ARBA" id="ARBA00023136"/>
    </source>
</evidence>
<protein>
    <submittedName>
        <fullName evidence="10">F-type H+-transporting ATPase subunit epsilon</fullName>
    </submittedName>
</protein>
<evidence type="ECO:0000256" key="1">
    <source>
        <dbReference type="ARBA" id="ARBA00003543"/>
    </source>
</evidence>